<sequence length="378" mass="43194">MEIENITLTQNPVLMKFKLFGFLCCIYLFSAVIAFSQTARKTVVSISTDKFLINEKLTYAGQIWNGHTIEGLLMNSRMVQGIFDDLNPETVSNWKYPDTKKWDSDRNTDEFVANMPIWKSYGLLSFTINLQGGSPFGYSQGQPWINSPYTSEGELKPEYFKRLEKILDKADEIGMVPIVGLFYFGQDDHLANEKAVVNAVSNAVDWILEKGYTNVLIEVNNECNVRYDHEILQPERVHELIELVKSKQKDGRRLLVSTSYGGGTIPKENVVQASDFMLLHGNGVSDPDEIVKMVEKTRNVASYKPMPILFNEDDHFNFDQPKNNFTAAVSAYASWGYFDYRMKDEGFEEGYQSVPVDWGINSERKKGFFELLKEITGY</sequence>
<keyword evidence="2" id="KW-1185">Reference proteome</keyword>
<accession>A0A1I7E754</accession>
<dbReference type="STRING" id="305507.SAMN04489724_0191"/>
<dbReference type="EMBL" id="FPBF01000011">
    <property type="protein sequence ID" value="SFU19760.1"/>
    <property type="molecule type" value="Genomic_DNA"/>
</dbReference>
<organism evidence="1 2">
    <name type="scientific">Algoriphagus locisalis</name>
    <dbReference type="NCBI Taxonomy" id="305507"/>
    <lineage>
        <taxon>Bacteria</taxon>
        <taxon>Pseudomonadati</taxon>
        <taxon>Bacteroidota</taxon>
        <taxon>Cytophagia</taxon>
        <taxon>Cytophagales</taxon>
        <taxon>Cyclobacteriaceae</taxon>
        <taxon>Algoriphagus</taxon>
    </lineage>
</organism>
<dbReference type="Gene3D" id="3.20.20.80">
    <property type="entry name" value="Glycosidases"/>
    <property type="match status" value="1"/>
</dbReference>
<reference evidence="2" key="1">
    <citation type="submission" date="2016-10" db="EMBL/GenBank/DDBJ databases">
        <authorList>
            <person name="Varghese N."/>
            <person name="Submissions S."/>
        </authorList>
    </citation>
    <scope>NUCLEOTIDE SEQUENCE [LARGE SCALE GENOMIC DNA]</scope>
    <source>
        <strain evidence="2">DSM 23445</strain>
    </source>
</reference>
<name>A0A1I7E754_9BACT</name>
<evidence type="ECO:0008006" key="3">
    <source>
        <dbReference type="Google" id="ProtNLM"/>
    </source>
</evidence>
<protein>
    <recommendedName>
        <fullName evidence="3">Cellulase (Glycosyl hydrolase family 5)</fullName>
    </recommendedName>
</protein>
<proteinExistence type="predicted"/>
<dbReference type="SUPFAM" id="SSF51445">
    <property type="entry name" value="(Trans)glycosidases"/>
    <property type="match status" value="1"/>
</dbReference>
<evidence type="ECO:0000313" key="1">
    <source>
        <dbReference type="EMBL" id="SFU19760.1"/>
    </source>
</evidence>
<evidence type="ECO:0000313" key="2">
    <source>
        <dbReference type="Proteomes" id="UP000199673"/>
    </source>
</evidence>
<gene>
    <name evidence="1" type="ORF">SAMN04489724_0191</name>
</gene>
<dbReference type="InterPro" id="IPR017853">
    <property type="entry name" value="GH"/>
</dbReference>
<dbReference type="Proteomes" id="UP000199673">
    <property type="component" value="Unassembled WGS sequence"/>
</dbReference>
<dbReference type="AlphaFoldDB" id="A0A1I7E754"/>